<accession>A0A0L9VDF4</accession>
<evidence type="ECO:0000259" key="6">
    <source>
        <dbReference type="PROSITE" id="PS50066"/>
    </source>
</evidence>
<evidence type="ECO:0000256" key="1">
    <source>
        <dbReference type="ARBA" id="ARBA00004123"/>
    </source>
</evidence>
<feature type="domain" description="MADS-box" evidence="6">
    <location>
        <begin position="1"/>
        <end position="49"/>
    </location>
</feature>
<dbReference type="OrthoDB" id="779403at2759"/>
<comment type="subcellular location">
    <subcellularLocation>
        <location evidence="1">Nucleus</location>
    </subcellularLocation>
</comment>
<dbReference type="OMA" id="IANDCAR"/>
<dbReference type="KEGG" id="var:108341514"/>
<reference evidence="9" key="1">
    <citation type="journal article" date="2015" name="Proc. Natl. Acad. Sci. U.S.A.">
        <title>Genome sequencing of adzuki bean (Vigna angularis) provides insight into high starch and low fat accumulation and domestication.</title>
        <authorList>
            <person name="Yang K."/>
            <person name="Tian Z."/>
            <person name="Chen C."/>
            <person name="Luo L."/>
            <person name="Zhao B."/>
            <person name="Wang Z."/>
            <person name="Yu L."/>
            <person name="Li Y."/>
            <person name="Sun Y."/>
            <person name="Li W."/>
            <person name="Chen Y."/>
            <person name="Li Y."/>
            <person name="Zhang Y."/>
            <person name="Ai D."/>
            <person name="Zhao J."/>
            <person name="Shang C."/>
            <person name="Ma Y."/>
            <person name="Wu B."/>
            <person name="Wang M."/>
            <person name="Gao L."/>
            <person name="Sun D."/>
            <person name="Zhang P."/>
            <person name="Guo F."/>
            <person name="Wang W."/>
            <person name="Li Y."/>
            <person name="Wang J."/>
            <person name="Varshney R.K."/>
            <person name="Wang J."/>
            <person name="Ling H.Q."/>
            <person name="Wan P."/>
        </authorList>
    </citation>
    <scope>NUCLEOTIDE SEQUENCE</scope>
    <source>
        <strain evidence="9">cv. Jingnong 6</strain>
    </source>
</reference>
<gene>
    <name evidence="7" type="ORF">HKW66_Vig0076230</name>
    <name evidence="8" type="ORF">LR48_Vigan09g136300</name>
</gene>
<dbReference type="EMBL" id="JABFOF010000006">
    <property type="protein sequence ID" value="KAG2395002.1"/>
    <property type="molecule type" value="Genomic_DNA"/>
</dbReference>
<dbReference type="GO" id="GO:0046983">
    <property type="term" value="F:protein dimerization activity"/>
    <property type="evidence" value="ECO:0007669"/>
    <property type="project" value="InterPro"/>
</dbReference>
<evidence type="ECO:0000256" key="2">
    <source>
        <dbReference type="ARBA" id="ARBA00023015"/>
    </source>
</evidence>
<dbReference type="PANTHER" id="PTHR48019">
    <property type="entry name" value="SERUM RESPONSE FACTOR HOMOLOG"/>
    <property type="match status" value="1"/>
</dbReference>
<dbReference type="InterPro" id="IPR036879">
    <property type="entry name" value="TF_MADSbox_sf"/>
</dbReference>
<dbReference type="STRING" id="3914.A0A0L9VDF4"/>
<protein>
    <submittedName>
        <fullName evidence="7">Agamous-like MADS-box protein</fullName>
    </submittedName>
</protein>
<dbReference type="SMART" id="SM00432">
    <property type="entry name" value="MADS"/>
    <property type="match status" value="1"/>
</dbReference>
<dbReference type="GO" id="GO:0005634">
    <property type="term" value="C:nucleus"/>
    <property type="evidence" value="ECO:0007669"/>
    <property type="project" value="UniProtKB-SubCell"/>
</dbReference>
<proteinExistence type="predicted"/>
<dbReference type="FunFam" id="3.40.1810.10:FF:000018">
    <property type="entry name" value="agamous-like MADS-box protein AGL80"/>
    <property type="match status" value="1"/>
</dbReference>
<evidence type="ECO:0000256" key="5">
    <source>
        <dbReference type="ARBA" id="ARBA00023242"/>
    </source>
</evidence>
<dbReference type="GO" id="GO:0000981">
    <property type="term" value="F:DNA-binding transcription factor activity, RNA polymerase II-specific"/>
    <property type="evidence" value="ECO:0007669"/>
    <property type="project" value="InterPro"/>
</dbReference>
<dbReference type="Proteomes" id="UP000053144">
    <property type="component" value="Chromosome 9"/>
</dbReference>
<dbReference type="Pfam" id="PF00319">
    <property type="entry name" value="SRF-TF"/>
    <property type="match status" value="1"/>
</dbReference>
<keyword evidence="2" id="KW-0805">Transcription regulation</keyword>
<sequence length="178" mass="20767">MTGRKVKLAFIANDCARRASYRRRKKSMLKKIEELSTLCGVEACAIVYSPFDQEAQIWPSESGVQNVVEKFRTMPEWKKHKMGNQESVMEKSIMKGKRKIAKLEEENKEMEITMFMFQCLDTTRVQHQQNMTLEDLNLLSSVIEQKLNDVSRRLDLTDVTEVPYQPQIQTFVDTNLKL</sequence>
<organism evidence="8 9">
    <name type="scientific">Phaseolus angularis</name>
    <name type="common">Azuki bean</name>
    <name type="synonym">Vigna angularis</name>
    <dbReference type="NCBI Taxonomy" id="3914"/>
    <lineage>
        <taxon>Eukaryota</taxon>
        <taxon>Viridiplantae</taxon>
        <taxon>Streptophyta</taxon>
        <taxon>Embryophyta</taxon>
        <taxon>Tracheophyta</taxon>
        <taxon>Spermatophyta</taxon>
        <taxon>Magnoliopsida</taxon>
        <taxon>eudicotyledons</taxon>
        <taxon>Gunneridae</taxon>
        <taxon>Pentapetalae</taxon>
        <taxon>rosids</taxon>
        <taxon>fabids</taxon>
        <taxon>Fabales</taxon>
        <taxon>Fabaceae</taxon>
        <taxon>Papilionoideae</taxon>
        <taxon>50 kb inversion clade</taxon>
        <taxon>NPAAA clade</taxon>
        <taxon>indigoferoid/millettioid clade</taxon>
        <taxon>Phaseoleae</taxon>
        <taxon>Vigna</taxon>
    </lineage>
</organism>
<dbReference type="Gramene" id="KOM52704">
    <property type="protein sequence ID" value="KOM52704"/>
    <property type="gene ID" value="LR48_Vigan09g136300"/>
</dbReference>
<dbReference type="GO" id="GO:0000987">
    <property type="term" value="F:cis-regulatory region sequence-specific DNA binding"/>
    <property type="evidence" value="ECO:0007669"/>
    <property type="project" value="InterPro"/>
</dbReference>
<dbReference type="InterPro" id="IPR033897">
    <property type="entry name" value="SRF-like_MADS-box"/>
</dbReference>
<dbReference type="AlphaFoldDB" id="A0A0L9VDF4"/>
<reference evidence="8" key="2">
    <citation type="submission" date="2015-02" db="EMBL/GenBank/DDBJ databases">
        <authorList>
            <person name="Chooi Y.-H."/>
        </authorList>
    </citation>
    <scope>NUCLEOTIDE SEQUENCE</scope>
    <source>
        <tissue evidence="8">Seedling</tissue>
    </source>
</reference>
<dbReference type="InterPro" id="IPR050142">
    <property type="entry name" value="MADS-box/MEF2_TF"/>
</dbReference>
<reference evidence="7 10" key="3">
    <citation type="submission" date="2020-05" db="EMBL/GenBank/DDBJ databases">
        <title>Vigna angularis (adzuki bean) Var. LongXiaoDou No. 4 denovo assembly.</title>
        <authorList>
            <person name="Xiang H."/>
        </authorList>
    </citation>
    <scope>NUCLEOTIDE SEQUENCE [LARGE SCALE GENOMIC DNA]</scope>
    <source>
        <tissue evidence="7">Leaf</tissue>
    </source>
</reference>
<keyword evidence="3" id="KW-0238">DNA-binding</keyword>
<evidence type="ECO:0000313" key="8">
    <source>
        <dbReference type="EMBL" id="KOM52704.1"/>
    </source>
</evidence>
<dbReference type="PROSITE" id="PS50066">
    <property type="entry name" value="MADS_BOX_2"/>
    <property type="match status" value="1"/>
</dbReference>
<dbReference type="EMBL" id="CM003379">
    <property type="protein sequence ID" value="KOM52704.1"/>
    <property type="molecule type" value="Genomic_DNA"/>
</dbReference>
<dbReference type="CDD" id="cd00266">
    <property type="entry name" value="MADS_SRF_like"/>
    <property type="match status" value="1"/>
</dbReference>
<evidence type="ECO:0000313" key="7">
    <source>
        <dbReference type="EMBL" id="KAG2395002.1"/>
    </source>
</evidence>
<name>A0A0L9VDF4_PHAAN</name>
<evidence type="ECO:0000313" key="10">
    <source>
        <dbReference type="Proteomes" id="UP000743370"/>
    </source>
</evidence>
<evidence type="ECO:0000256" key="4">
    <source>
        <dbReference type="ARBA" id="ARBA00023163"/>
    </source>
</evidence>
<dbReference type="SUPFAM" id="SSF55455">
    <property type="entry name" value="SRF-like"/>
    <property type="match status" value="1"/>
</dbReference>
<dbReference type="GO" id="GO:0045944">
    <property type="term" value="P:positive regulation of transcription by RNA polymerase II"/>
    <property type="evidence" value="ECO:0007669"/>
    <property type="project" value="InterPro"/>
</dbReference>
<dbReference type="Gene3D" id="3.40.1810.10">
    <property type="entry name" value="Transcription factor, MADS-box"/>
    <property type="match status" value="1"/>
</dbReference>
<keyword evidence="5" id="KW-0539">Nucleus</keyword>
<dbReference type="Proteomes" id="UP000743370">
    <property type="component" value="Unassembled WGS sequence"/>
</dbReference>
<evidence type="ECO:0000256" key="3">
    <source>
        <dbReference type="ARBA" id="ARBA00023125"/>
    </source>
</evidence>
<evidence type="ECO:0000313" key="9">
    <source>
        <dbReference type="Proteomes" id="UP000053144"/>
    </source>
</evidence>
<dbReference type="InterPro" id="IPR002100">
    <property type="entry name" value="TF_MADSbox"/>
</dbReference>
<keyword evidence="4" id="KW-0804">Transcription</keyword>